<feature type="compositionally biased region" description="Acidic residues" evidence="1">
    <location>
        <begin position="163"/>
        <end position="172"/>
    </location>
</feature>
<evidence type="ECO:0000313" key="3">
    <source>
        <dbReference type="Proteomes" id="UP000277212"/>
    </source>
</evidence>
<feature type="compositionally biased region" description="Low complexity" evidence="1">
    <location>
        <begin position="1"/>
        <end position="16"/>
    </location>
</feature>
<reference evidence="2 3" key="1">
    <citation type="submission" date="2017-06" db="EMBL/GenBank/DDBJ databases">
        <title>Comparative genomic analysis of Ambrosia Fusariam Clade fungi.</title>
        <authorList>
            <person name="Stajich J.E."/>
            <person name="Carrillo J."/>
            <person name="Kijimoto T."/>
            <person name="Eskalen A."/>
            <person name="O'Donnell K."/>
            <person name="Kasson M."/>
        </authorList>
    </citation>
    <scope>NUCLEOTIDE SEQUENCE [LARGE SCALE GENOMIC DNA]</scope>
    <source>
        <strain evidence="2">UCR3666</strain>
    </source>
</reference>
<evidence type="ECO:0000313" key="2">
    <source>
        <dbReference type="EMBL" id="RMJ13790.1"/>
    </source>
</evidence>
<proteinExistence type="predicted"/>
<comment type="caution">
    <text evidence="2">The sequence shown here is derived from an EMBL/GenBank/DDBJ whole genome shotgun (WGS) entry which is preliminary data.</text>
</comment>
<feature type="compositionally biased region" description="Basic and acidic residues" evidence="1">
    <location>
        <begin position="182"/>
        <end position="193"/>
    </location>
</feature>
<dbReference type="OrthoDB" id="5100149at2759"/>
<keyword evidence="3" id="KW-1185">Reference proteome</keyword>
<gene>
    <name evidence="2" type="ORF">CDV36_006546</name>
</gene>
<dbReference type="Proteomes" id="UP000277212">
    <property type="component" value="Unassembled WGS sequence"/>
</dbReference>
<name>A0A3M2S889_9HYPO</name>
<dbReference type="AlphaFoldDB" id="A0A3M2S889"/>
<feature type="compositionally biased region" description="Acidic residues" evidence="1">
    <location>
        <begin position="105"/>
        <end position="127"/>
    </location>
</feature>
<organism evidence="2 3">
    <name type="scientific">Fusarium kuroshium</name>
    <dbReference type="NCBI Taxonomy" id="2010991"/>
    <lineage>
        <taxon>Eukaryota</taxon>
        <taxon>Fungi</taxon>
        <taxon>Dikarya</taxon>
        <taxon>Ascomycota</taxon>
        <taxon>Pezizomycotina</taxon>
        <taxon>Sordariomycetes</taxon>
        <taxon>Hypocreomycetidae</taxon>
        <taxon>Hypocreales</taxon>
        <taxon>Nectriaceae</taxon>
        <taxon>Fusarium</taxon>
        <taxon>Fusarium solani species complex</taxon>
    </lineage>
</organism>
<protein>
    <submittedName>
        <fullName evidence="2">Uncharacterized protein</fullName>
    </submittedName>
</protein>
<sequence length="193" mass="21614">MDSGKKQTQTNQTGTKPDNGKADARKQTDVAKLALKNRRSEADLQRRRATISRELEKTNKLLDEVRNRIKDKIPEFDEDDLAEYRAVLEARARDLAAKSALSEVEYSEDEEYEDCAIEDSEDDEDDGASLCLKARPESLHEDRNSIFDDIEAADETSSNLEANLDEDSDSDDGVSLAKGKGVKPDHSLNDECF</sequence>
<evidence type="ECO:0000256" key="1">
    <source>
        <dbReference type="SAM" id="MobiDB-lite"/>
    </source>
</evidence>
<feature type="region of interest" description="Disordered" evidence="1">
    <location>
        <begin position="153"/>
        <end position="193"/>
    </location>
</feature>
<dbReference type="EMBL" id="NKUJ01000100">
    <property type="protein sequence ID" value="RMJ13790.1"/>
    <property type="molecule type" value="Genomic_DNA"/>
</dbReference>
<feature type="region of interest" description="Disordered" evidence="1">
    <location>
        <begin position="104"/>
        <end position="135"/>
    </location>
</feature>
<feature type="compositionally biased region" description="Basic and acidic residues" evidence="1">
    <location>
        <begin position="18"/>
        <end position="29"/>
    </location>
</feature>
<feature type="region of interest" description="Disordered" evidence="1">
    <location>
        <begin position="1"/>
        <end position="45"/>
    </location>
</feature>
<accession>A0A3M2S889</accession>